<evidence type="ECO:0000313" key="7">
    <source>
        <dbReference type="EMBL" id="QBX79609.1"/>
    </source>
</evidence>
<dbReference type="NCBIfam" id="NF007308">
    <property type="entry name" value="PRK09792.1"/>
    <property type="match status" value="1"/>
</dbReference>
<dbReference type="NCBIfam" id="NF005272">
    <property type="entry name" value="PRK06777.1"/>
    <property type="match status" value="1"/>
</dbReference>
<evidence type="ECO:0000256" key="1">
    <source>
        <dbReference type="ARBA" id="ARBA00001933"/>
    </source>
</evidence>
<dbReference type="InterPro" id="IPR015422">
    <property type="entry name" value="PyrdxlP-dep_Trfase_small"/>
</dbReference>
<dbReference type="SUPFAM" id="SSF53383">
    <property type="entry name" value="PLP-dependent transferases"/>
    <property type="match status" value="1"/>
</dbReference>
<dbReference type="Gene3D" id="3.40.640.10">
    <property type="entry name" value="Type I PLP-dependent aspartate aminotransferase-like (Major domain)"/>
    <property type="match status" value="1"/>
</dbReference>
<evidence type="ECO:0000256" key="5">
    <source>
        <dbReference type="ARBA" id="ARBA00022898"/>
    </source>
</evidence>
<dbReference type="CDD" id="cd00610">
    <property type="entry name" value="OAT_like"/>
    <property type="match status" value="1"/>
</dbReference>
<dbReference type="InterPro" id="IPR015424">
    <property type="entry name" value="PyrdxlP-dep_Trfase"/>
</dbReference>
<dbReference type="InterPro" id="IPR004632">
    <property type="entry name" value="4NH2But_aminotransferase_bac"/>
</dbReference>
<dbReference type="EMBL" id="CP038469">
    <property type="protein sequence ID" value="QBX79609.1"/>
    <property type="molecule type" value="Genomic_DNA"/>
</dbReference>
<evidence type="ECO:0000256" key="6">
    <source>
        <dbReference type="RuleBase" id="RU003560"/>
    </source>
</evidence>
<organism evidence="7 8">
    <name type="scientific">Citrobacter tructae</name>
    <dbReference type="NCBI Taxonomy" id="2562449"/>
    <lineage>
        <taxon>Bacteria</taxon>
        <taxon>Pseudomonadati</taxon>
        <taxon>Pseudomonadota</taxon>
        <taxon>Gammaproteobacteria</taxon>
        <taxon>Enterobacterales</taxon>
        <taxon>Enterobacteriaceae</taxon>
        <taxon>Citrobacter</taxon>
    </lineage>
</organism>
<dbReference type="PANTHER" id="PTHR11986">
    <property type="entry name" value="AMINOTRANSFERASE CLASS III"/>
    <property type="match status" value="1"/>
</dbReference>
<reference evidence="7 8" key="1">
    <citation type="submission" date="2019-03" db="EMBL/GenBank/DDBJ databases">
        <title>Complete genome sequence of Citrobacter sp. SNU WT2 isolated from diseased rainbow trout.</title>
        <authorList>
            <person name="Oh W.T."/>
            <person name="Park S.C."/>
        </authorList>
    </citation>
    <scope>NUCLEOTIDE SEQUENCE [LARGE SCALE GENOMIC DNA]</scope>
    <source>
        <strain evidence="7 8">SNU WT2</strain>
    </source>
</reference>
<keyword evidence="8" id="KW-1185">Reference proteome</keyword>
<protein>
    <submittedName>
        <fullName evidence="7">4-aminobutyrate transaminase</fullName>
    </submittedName>
</protein>
<comment type="cofactor">
    <cofactor evidence="1">
        <name>pyridoxal 5'-phosphate</name>
        <dbReference type="ChEBI" id="CHEBI:597326"/>
    </cofactor>
</comment>
<comment type="similarity">
    <text evidence="2 6">Belongs to the class-III pyridoxal-phosphate-dependent aminotransferase family.</text>
</comment>
<evidence type="ECO:0000256" key="3">
    <source>
        <dbReference type="ARBA" id="ARBA00022576"/>
    </source>
</evidence>
<dbReference type="NCBIfam" id="TIGR00700">
    <property type="entry name" value="GABAtrnsam"/>
    <property type="match status" value="1"/>
</dbReference>
<keyword evidence="5 6" id="KW-0663">Pyridoxal phosphate</keyword>
<gene>
    <name evidence="7" type="ORF">E4Z61_04230</name>
</gene>
<dbReference type="Proteomes" id="UP000296284">
    <property type="component" value="Chromosome"/>
</dbReference>
<dbReference type="Gene3D" id="3.90.1150.10">
    <property type="entry name" value="Aspartate Aminotransferase, domain 1"/>
    <property type="match status" value="1"/>
</dbReference>
<dbReference type="InterPro" id="IPR049704">
    <property type="entry name" value="Aminotrans_3_PPA_site"/>
</dbReference>
<evidence type="ECO:0000256" key="2">
    <source>
        <dbReference type="ARBA" id="ARBA00008954"/>
    </source>
</evidence>
<sequence length="421" mass="44780">MNNKNLQQRRLDATPRGVGVMCDFFAQSAENSTITDIEGNQYIDFAAGIAVLNTGHRHPRMVQAVEAQLQAFTHTAYQIVPYESYVSLAEKINAAAPIDGLRKTTFFTTGAEAVENAVKIARAHTGRPGVIAFGGGFHGRTYMTMALTGKVAPYKKGFGPFPGSVYHAPYPSALQGITTADSVKAIERLFKADIDPGQVAAIIFEPVQGEGGFVVAPPEFVAAIRRICDEHGIVMIADEVQSGFARTGELFAMDHYAHKADLMTMAKSLAGGMPLSGVVGKAEIMDAPAPGGLGGTYAGNPLAVAAAHAVLDIIHDEQLCQRAAALGEQLRAALTDARAWCPELAEVRGLGSMIAAEFCDATTGEPSAAMAQRVQKKALEQGLLLLTCGQYGNVIRFLYPLTIPQDQFVKALDIIKSVTKS</sequence>
<dbReference type="PIRSF" id="PIRSF000521">
    <property type="entry name" value="Transaminase_4ab_Lys_Orn"/>
    <property type="match status" value="1"/>
</dbReference>
<dbReference type="RefSeq" id="WP_135321673.1">
    <property type="nucleotide sequence ID" value="NZ_CP038469.1"/>
</dbReference>
<dbReference type="PROSITE" id="PS00600">
    <property type="entry name" value="AA_TRANSFER_CLASS_3"/>
    <property type="match status" value="1"/>
</dbReference>
<dbReference type="Pfam" id="PF00202">
    <property type="entry name" value="Aminotran_3"/>
    <property type="match status" value="1"/>
</dbReference>
<dbReference type="InterPro" id="IPR015421">
    <property type="entry name" value="PyrdxlP-dep_Trfase_major"/>
</dbReference>
<dbReference type="InterPro" id="IPR050103">
    <property type="entry name" value="Class-III_PLP-dep_AT"/>
</dbReference>
<keyword evidence="3" id="KW-0032">Aminotransferase</keyword>
<evidence type="ECO:0000256" key="4">
    <source>
        <dbReference type="ARBA" id="ARBA00022679"/>
    </source>
</evidence>
<keyword evidence="4" id="KW-0808">Transferase</keyword>
<proteinExistence type="inferred from homology"/>
<dbReference type="PANTHER" id="PTHR11986:SF58">
    <property type="entry name" value="LEUCINE_METHIONINE RACEMASE"/>
    <property type="match status" value="1"/>
</dbReference>
<evidence type="ECO:0000313" key="8">
    <source>
        <dbReference type="Proteomes" id="UP000296284"/>
    </source>
</evidence>
<dbReference type="InterPro" id="IPR005814">
    <property type="entry name" value="Aminotrans_3"/>
</dbReference>
<name>A0ABX5SZK6_9ENTR</name>
<accession>A0ABX5SZK6</accession>